<organism evidence="2 3">
    <name type="scientific">Tindallia magadiensis</name>
    <dbReference type="NCBI Taxonomy" id="69895"/>
    <lineage>
        <taxon>Bacteria</taxon>
        <taxon>Bacillati</taxon>
        <taxon>Bacillota</taxon>
        <taxon>Clostridia</taxon>
        <taxon>Peptostreptococcales</taxon>
        <taxon>Tindalliaceae</taxon>
        <taxon>Tindallia</taxon>
    </lineage>
</organism>
<dbReference type="Pfam" id="PF20247">
    <property type="entry name" value="DUF6602"/>
    <property type="match status" value="1"/>
</dbReference>
<name>A0A1I3I433_9FIRM</name>
<proteinExistence type="predicted"/>
<dbReference type="InterPro" id="IPR046537">
    <property type="entry name" value="DUF6602"/>
</dbReference>
<evidence type="ECO:0000259" key="1">
    <source>
        <dbReference type="Pfam" id="PF20247"/>
    </source>
</evidence>
<feature type="domain" description="DUF6602" evidence="1">
    <location>
        <begin position="20"/>
        <end position="122"/>
    </location>
</feature>
<sequence length="389" mass="44094">MDVKVIFREAAKKLLSDFDISAQINHSGLTGTYREDAIKNFLKEGRLPSKFGIGSGEIVGPTSNISRQSDLVIYDRQNCPVLIFSDSIQIFPSEAVYGIIEVKSQLSKQKLIEGLENIASFKMIVPKGVVTQRNGIMTMSYEKSRPFGIIVAYSLSNNSLDSLVKNLTEYESTVDSDLWPNMIVVINEGIIWHSNSNLKTLVRSEDLNNTVYPTAIHFKQDTLFEFYLTLFDLLKSTDLGDINLRKYKDLPKQVGNHFITGHDRFVNRDNGTVSALNERFINRVFDYCQAVGKLTHRDILMLEFGRIPDGLGEEELKVPIYYYDPDNLPGLHQVEVPFSRDDKGQFTTTSRMRIPNCVITIDGEPYEFPQAYIEPEDLTIIPGKTPDEL</sequence>
<dbReference type="RefSeq" id="WP_093373992.1">
    <property type="nucleotide sequence ID" value="NZ_FOQA01000021.1"/>
</dbReference>
<reference evidence="3" key="1">
    <citation type="submission" date="2016-10" db="EMBL/GenBank/DDBJ databases">
        <authorList>
            <person name="Varghese N."/>
            <person name="Submissions S."/>
        </authorList>
    </citation>
    <scope>NUCLEOTIDE SEQUENCE [LARGE SCALE GENOMIC DNA]</scope>
    <source>
        <strain evidence="3">Z-7934</strain>
    </source>
</reference>
<protein>
    <recommendedName>
        <fullName evidence="1">DUF6602 domain-containing protein</fullName>
    </recommendedName>
</protein>
<dbReference type="OrthoDB" id="337432at2"/>
<accession>A0A1I3I433</accession>
<dbReference type="AlphaFoldDB" id="A0A1I3I433"/>
<keyword evidence="3" id="KW-1185">Reference proteome</keyword>
<evidence type="ECO:0000313" key="3">
    <source>
        <dbReference type="Proteomes" id="UP000199287"/>
    </source>
</evidence>
<dbReference type="Proteomes" id="UP000199287">
    <property type="component" value="Unassembled WGS sequence"/>
</dbReference>
<dbReference type="STRING" id="69895.SAMN05192551_1216"/>
<dbReference type="EMBL" id="FOQA01000021">
    <property type="protein sequence ID" value="SFI42672.1"/>
    <property type="molecule type" value="Genomic_DNA"/>
</dbReference>
<dbReference type="CDD" id="cd21173">
    <property type="entry name" value="NucC-like"/>
    <property type="match status" value="1"/>
</dbReference>
<evidence type="ECO:0000313" key="2">
    <source>
        <dbReference type="EMBL" id="SFI42672.1"/>
    </source>
</evidence>
<gene>
    <name evidence="2" type="ORF">SAMN05192551_1216</name>
</gene>